<dbReference type="PRINTS" id="PR00080">
    <property type="entry name" value="SDRFAMILY"/>
</dbReference>
<protein>
    <submittedName>
        <fullName evidence="4">Diacetyl reductase [(S)-acetoin forming]</fullName>
    </submittedName>
</protein>
<dbReference type="PRINTS" id="PR00081">
    <property type="entry name" value="GDHRDH"/>
</dbReference>
<dbReference type="PANTHER" id="PTHR24321">
    <property type="entry name" value="DEHYDROGENASES, SHORT CHAIN"/>
    <property type="match status" value="1"/>
</dbReference>
<evidence type="ECO:0000256" key="1">
    <source>
        <dbReference type="ARBA" id="ARBA00006484"/>
    </source>
</evidence>
<keyword evidence="2" id="KW-0521">NADP</keyword>
<keyword evidence="5" id="KW-1185">Reference proteome</keyword>
<sequence length="259" mass="27522">MTIAIITGAAQGIGKAIALRLARDGIDVALCDLQIQQTLLENTKANIEALGRKSIILMGDISSSIFIETVISETVSRLGPLDIMIANAGIAGTYSKISTHSLDVFDKLVQTNIRGTFLCYQHAANQMVKQGGKGVIVGAGSVTGQQALHGYPVYGMTKAAIRALTQYTAQEFGKQGIRCNSYCPASVETEMVMKSFATIAQATKTPLEDLRASYSGINGGMCTPEDVANLVSWLCSDESSFLTGQSVTIDGGYLMKHNL</sequence>
<dbReference type="OrthoDB" id="498125at2759"/>
<reference evidence="4 5" key="1">
    <citation type="submission" date="2016-04" db="EMBL/GenBank/DDBJ databases">
        <title>Evolutionary innovation and constraint leading to complex multicellularity in the Ascomycota.</title>
        <authorList>
            <person name="Cisse O."/>
            <person name="Nguyen A."/>
            <person name="Hewitt D.A."/>
            <person name="Jedd G."/>
            <person name="Stajich J.E."/>
        </authorList>
    </citation>
    <scope>NUCLEOTIDE SEQUENCE [LARGE SCALE GENOMIC DNA]</scope>
    <source>
        <strain evidence="4 5">DAH-3</strain>
    </source>
</reference>
<gene>
    <name evidence="4" type="ORF">NEOLI_004128</name>
</gene>
<dbReference type="OMA" id="AWQLGPK"/>
<dbReference type="SUPFAM" id="SSF51735">
    <property type="entry name" value="NAD(P)-binding Rossmann-fold domains"/>
    <property type="match status" value="1"/>
</dbReference>
<keyword evidence="3" id="KW-0560">Oxidoreductase</keyword>
<comment type="similarity">
    <text evidence="1">Belongs to the short-chain dehydrogenases/reductases (SDR) family.</text>
</comment>
<evidence type="ECO:0000313" key="5">
    <source>
        <dbReference type="Proteomes" id="UP000186594"/>
    </source>
</evidence>
<organism evidence="4 5">
    <name type="scientific">Neolecta irregularis (strain DAH-3)</name>
    <dbReference type="NCBI Taxonomy" id="1198029"/>
    <lineage>
        <taxon>Eukaryota</taxon>
        <taxon>Fungi</taxon>
        <taxon>Dikarya</taxon>
        <taxon>Ascomycota</taxon>
        <taxon>Taphrinomycotina</taxon>
        <taxon>Neolectales</taxon>
        <taxon>Neolectaceae</taxon>
        <taxon>Neolecta</taxon>
    </lineage>
</organism>
<dbReference type="InterPro" id="IPR002347">
    <property type="entry name" value="SDR_fam"/>
</dbReference>
<evidence type="ECO:0000256" key="2">
    <source>
        <dbReference type="ARBA" id="ARBA00022857"/>
    </source>
</evidence>
<dbReference type="AlphaFoldDB" id="A0A1U7LSZ4"/>
<comment type="caution">
    <text evidence="4">The sequence shown here is derived from an EMBL/GenBank/DDBJ whole genome shotgun (WGS) entry which is preliminary data.</text>
</comment>
<dbReference type="Gene3D" id="3.40.50.720">
    <property type="entry name" value="NAD(P)-binding Rossmann-like Domain"/>
    <property type="match status" value="1"/>
</dbReference>
<proteinExistence type="inferred from homology"/>
<name>A0A1U7LSZ4_NEOID</name>
<dbReference type="Proteomes" id="UP000186594">
    <property type="component" value="Unassembled WGS sequence"/>
</dbReference>
<evidence type="ECO:0000256" key="3">
    <source>
        <dbReference type="ARBA" id="ARBA00023002"/>
    </source>
</evidence>
<evidence type="ECO:0000313" key="4">
    <source>
        <dbReference type="EMBL" id="OLL25796.1"/>
    </source>
</evidence>
<dbReference type="Pfam" id="PF13561">
    <property type="entry name" value="adh_short_C2"/>
    <property type="match status" value="1"/>
</dbReference>
<dbReference type="PANTHER" id="PTHR24321:SF8">
    <property type="entry name" value="ESTRADIOL 17-BETA-DEHYDROGENASE 8-RELATED"/>
    <property type="match status" value="1"/>
</dbReference>
<dbReference type="EMBL" id="LXFE01000317">
    <property type="protein sequence ID" value="OLL25796.1"/>
    <property type="molecule type" value="Genomic_DNA"/>
</dbReference>
<dbReference type="GO" id="GO:0016491">
    <property type="term" value="F:oxidoreductase activity"/>
    <property type="evidence" value="ECO:0007669"/>
    <property type="project" value="UniProtKB-KW"/>
</dbReference>
<dbReference type="InterPro" id="IPR036291">
    <property type="entry name" value="NAD(P)-bd_dom_sf"/>
</dbReference>
<dbReference type="STRING" id="1198029.A0A1U7LSZ4"/>
<accession>A0A1U7LSZ4</accession>
<dbReference type="FunFam" id="3.40.50.720:FF:000084">
    <property type="entry name" value="Short-chain dehydrogenase reductase"/>
    <property type="match status" value="1"/>
</dbReference>